<keyword evidence="1" id="KW-1133">Transmembrane helix</keyword>
<feature type="transmembrane region" description="Helical" evidence="1">
    <location>
        <begin position="130"/>
        <end position="148"/>
    </location>
</feature>
<proteinExistence type="predicted"/>
<dbReference type="Pfam" id="PF24802">
    <property type="entry name" value="DUF7703"/>
    <property type="match status" value="1"/>
</dbReference>
<sequence>AAIAIWATFSLTIRIFTTLKRRYGLYFWALLVASWGISVRSIGILTIYLTPNCPWAIRRMLVETGWVAMTSGFSVVLYSRLSIVLHNHKTRRAVLAMIITNAVIWHPIIITTNAGLPAWQRVHDPVEKTQIVIFMVQEMVISFFYVRAAYRYLHSGFAKKDKAQNAMRLLTVVQIVVIAVDLVLIVIDLSGWTKLKTFIHSVVYTVKMELEFITLNQLVGLSKLGM</sequence>
<feature type="transmembrane region" description="Helical" evidence="1">
    <location>
        <begin position="60"/>
        <end position="81"/>
    </location>
</feature>
<feature type="transmembrane region" description="Helical" evidence="1">
    <location>
        <begin position="169"/>
        <end position="187"/>
    </location>
</feature>
<reference evidence="3" key="1">
    <citation type="journal article" date="2020" name="Stud. Mycol.">
        <title>101 Dothideomycetes genomes: a test case for predicting lifestyles and emergence of pathogens.</title>
        <authorList>
            <person name="Haridas S."/>
            <person name="Albert R."/>
            <person name="Binder M."/>
            <person name="Bloem J."/>
            <person name="Labutti K."/>
            <person name="Salamov A."/>
            <person name="Andreopoulos B."/>
            <person name="Baker S."/>
            <person name="Barry K."/>
            <person name="Bills G."/>
            <person name="Bluhm B."/>
            <person name="Cannon C."/>
            <person name="Castanera R."/>
            <person name="Culley D."/>
            <person name="Daum C."/>
            <person name="Ezra D."/>
            <person name="Gonzalez J."/>
            <person name="Henrissat B."/>
            <person name="Kuo A."/>
            <person name="Liang C."/>
            <person name="Lipzen A."/>
            <person name="Lutzoni F."/>
            <person name="Magnuson J."/>
            <person name="Mondo S."/>
            <person name="Nolan M."/>
            <person name="Ohm R."/>
            <person name="Pangilinan J."/>
            <person name="Park H.-J."/>
            <person name="Ramirez L."/>
            <person name="Alfaro M."/>
            <person name="Sun H."/>
            <person name="Tritt A."/>
            <person name="Yoshinaga Y."/>
            <person name="Zwiers L.-H."/>
            <person name="Turgeon B."/>
            <person name="Goodwin S."/>
            <person name="Spatafora J."/>
            <person name="Crous P."/>
            <person name="Grigoriev I."/>
        </authorList>
    </citation>
    <scope>NUCLEOTIDE SEQUENCE</scope>
    <source>
        <strain evidence="3">CBS 110217</strain>
    </source>
</reference>
<keyword evidence="4" id="KW-1185">Reference proteome</keyword>
<feature type="domain" description="DUF7703" evidence="2">
    <location>
        <begin position="1"/>
        <end position="224"/>
    </location>
</feature>
<dbReference type="OrthoDB" id="405906at2759"/>
<keyword evidence="1" id="KW-0472">Membrane</keyword>
<dbReference type="PANTHER" id="PTHR37013">
    <property type="entry name" value="INTEGRAL MEMBRANE PROTEIN (AFU_ORTHOLOGUE AFUA_1G05950)-RELATED"/>
    <property type="match status" value="1"/>
</dbReference>
<dbReference type="AlphaFoldDB" id="A0A9P4HM48"/>
<accession>A0A9P4HM48</accession>
<feature type="transmembrane region" description="Helical" evidence="1">
    <location>
        <begin position="93"/>
        <end position="110"/>
    </location>
</feature>
<evidence type="ECO:0000259" key="2">
    <source>
        <dbReference type="Pfam" id="PF24802"/>
    </source>
</evidence>
<evidence type="ECO:0000313" key="4">
    <source>
        <dbReference type="Proteomes" id="UP000799777"/>
    </source>
</evidence>
<feature type="non-terminal residue" evidence="3">
    <location>
        <position position="1"/>
    </location>
</feature>
<dbReference type="InterPro" id="IPR056120">
    <property type="entry name" value="DUF7703"/>
</dbReference>
<evidence type="ECO:0000256" key="1">
    <source>
        <dbReference type="SAM" id="Phobius"/>
    </source>
</evidence>
<dbReference type="EMBL" id="ML978154">
    <property type="protein sequence ID" value="KAF2036522.1"/>
    <property type="molecule type" value="Genomic_DNA"/>
</dbReference>
<comment type="caution">
    <text evidence="3">The sequence shown here is derived from an EMBL/GenBank/DDBJ whole genome shotgun (WGS) entry which is preliminary data.</text>
</comment>
<organism evidence="3 4">
    <name type="scientific">Setomelanomma holmii</name>
    <dbReference type="NCBI Taxonomy" id="210430"/>
    <lineage>
        <taxon>Eukaryota</taxon>
        <taxon>Fungi</taxon>
        <taxon>Dikarya</taxon>
        <taxon>Ascomycota</taxon>
        <taxon>Pezizomycotina</taxon>
        <taxon>Dothideomycetes</taxon>
        <taxon>Pleosporomycetidae</taxon>
        <taxon>Pleosporales</taxon>
        <taxon>Pleosporineae</taxon>
        <taxon>Phaeosphaeriaceae</taxon>
        <taxon>Setomelanomma</taxon>
    </lineage>
</organism>
<dbReference type="Proteomes" id="UP000799777">
    <property type="component" value="Unassembled WGS sequence"/>
</dbReference>
<keyword evidence="1" id="KW-0812">Transmembrane</keyword>
<dbReference type="PANTHER" id="PTHR37013:SF4">
    <property type="entry name" value="INTEGRAL MEMBRANE PROTEIN"/>
    <property type="match status" value="1"/>
</dbReference>
<gene>
    <name evidence="3" type="ORF">EK21DRAFT_44425</name>
</gene>
<feature type="non-terminal residue" evidence="3">
    <location>
        <position position="226"/>
    </location>
</feature>
<protein>
    <recommendedName>
        <fullName evidence="2">DUF7703 domain-containing protein</fullName>
    </recommendedName>
</protein>
<name>A0A9P4HM48_9PLEO</name>
<evidence type="ECO:0000313" key="3">
    <source>
        <dbReference type="EMBL" id="KAF2036522.1"/>
    </source>
</evidence>
<feature type="transmembrane region" description="Helical" evidence="1">
    <location>
        <begin position="23"/>
        <end position="48"/>
    </location>
</feature>